<dbReference type="AlphaFoldDB" id="A0A5C8ZR18"/>
<dbReference type="Proteomes" id="UP000321933">
    <property type="component" value="Unassembled WGS sequence"/>
</dbReference>
<evidence type="ECO:0000313" key="2">
    <source>
        <dbReference type="Proteomes" id="UP000321933"/>
    </source>
</evidence>
<evidence type="ECO:0000313" key="1">
    <source>
        <dbReference type="EMBL" id="TXS89781.1"/>
    </source>
</evidence>
<proteinExistence type="predicted"/>
<evidence type="ECO:0008006" key="3">
    <source>
        <dbReference type="Google" id="ProtNLM"/>
    </source>
</evidence>
<sequence>MPQAHIIQQQAYLAALGIDCHVSRRDLPGAAPSRRHVIQAAVPAAPEPAPTAAEALVPADVGAMLRNPSATPVPPPAAANEKIEPQRALSPPVARFTLCAVFAGHWLWLESLPRAVLGRDQVKLIGAMAQALGAGGTPQVARFDWPPHNNRQLDLGEAAAQAALHSFLERQLDERGCRALIVLGEGALRHLGAARPAGAECVVAPAGSADMLADPGLKRGVWDAIRPLHLAESAR</sequence>
<gene>
    <name evidence="1" type="ORF">FVW59_17405</name>
</gene>
<name>A0A5C8ZR18_9GAMM</name>
<keyword evidence="2" id="KW-1185">Reference proteome</keyword>
<dbReference type="EMBL" id="VRYZ01000008">
    <property type="protein sequence ID" value="TXS89781.1"/>
    <property type="molecule type" value="Genomic_DNA"/>
</dbReference>
<protein>
    <recommendedName>
        <fullName evidence="3">Uracil-DNA glycosylase-like domain-containing protein</fullName>
    </recommendedName>
</protein>
<reference evidence="1 2" key="1">
    <citation type="submission" date="2019-08" db="EMBL/GenBank/DDBJ databases">
        <title>Parahaliea maris sp. nov., isolated from the surface seawater.</title>
        <authorList>
            <person name="Liu Y."/>
        </authorList>
    </citation>
    <scope>NUCLEOTIDE SEQUENCE [LARGE SCALE GENOMIC DNA]</scope>
    <source>
        <strain evidence="1 2">S2-26</strain>
    </source>
</reference>
<dbReference type="OrthoDB" id="7061897at2"/>
<comment type="caution">
    <text evidence="1">The sequence shown here is derived from an EMBL/GenBank/DDBJ whole genome shotgun (WGS) entry which is preliminary data.</text>
</comment>
<organism evidence="1 2">
    <name type="scientific">Parahaliea aestuarii</name>
    <dbReference type="NCBI Taxonomy" id="1852021"/>
    <lineage>
        <taxon>Bacteria</taxon>
        <taxon>Pseudomonadati</taxon>
        <taxon>Pseudomonadota</taxon>
        <taxon>Gammaproteobacteria</taxon>
        <taxon>Cellvibrionales</taxon>
        <taxon>Halieaceae</taxon>
        <taxon>Parahaliea</taxon>
    </lineage>
</organism>
<accession>A0A5C8ZR18</accession>
<dbReference type="RefSeq" id="WP_148065639.1">
    <property type="nucleotide sequence ID" value="NZ_VRYZ01000008.1"/>
</dbReference>